<accession>A0A371DNG3</accession>
<dbReference type="Proteomes" id="UP000256964">
    <property type="component" value="Unassembled WGS sequence"/>
</dbReference>
<proteinExistence type="predicted"/>
<dbReference type="InterPro" id="IPR001810">
    <property type="entry name" value="F-box_dom"/>
</dbReference>
<dbReference type="EMBL" id="KZ857385">
    <property type="protein sequence ID" value="RDX54085.1"/>
    <property type="molecule type" value="Genomic_DNA"/>
</dbReference>
<keyword evidence="3" id="KW-1185">Reference proteome</keyword>
<protein>
    <recommendedName>
        <fullName evidence="1">F-box domain-containing protein</fullName>
    </recommendedName>
</protein>
<dbReference type="PROSITE" id="PS50181">
    <property type="entry name" value="FBOX"/>
    <property type="match status" value="1"/>
</dbReference>
<evidence type="ECO:0000313" key="2">
    <source>
        <dbReference type="EMBL" id="RDX54085.1"/>
    </source>
</evidence>
<evidence type="ECO:0000259" key="1">
    <source>
        <dbReference type="PROSITE" id="PS50181"/>
    </source>
</evidence>
<feature type="domain" description="F-box" evidence="1">
    <location>
        <begin position="3"/>
        <end position="56"/>
    </location>
</feature>
<dbReference type="OrthoDB" id="2741479at2759"/>
<evidence type="ECO:0000313" key="3">
    <source>
        <dbReference type="Proteomes" id="UP000256964"/>
    </source>
</evidence>
<organism evidence="2 3">
    <name type="scientific">Lentinus brumalis</name>
    <dbReference type="NCBI Taxonomy" id="2498619"/>
    <lineage>
        <taxon>Eukaryota</taxon>
        <taxon>Fungi</taxon>
        <taxon>Dikarya</taxon>
        <taxon>Basidiomycota</taxon>
        <taxon>Agaricomycotina</taxon>
        <taxon>Agaricomycetes</taxon>
        <taxon>Polyporales</taxon>
        <taxon>Polyporaceae</taxon>
        <taxon>Lentinus</taxon>
    </lineage>
</organism>
<reference evidence="2 3" key="1">
    <citation type="journal article" date="2018" name="Biotechnol. Biofuels">
        <title>Integrative visual omics of the white-rot fungus Polyporus brumalis exposes the biotechnological potential of its oxidative enzymes for delignifying raw plant biomass.</title>
        <authorList>
            <person name="Miyauchi S."/>
            <person name="Rancon A."/>
            <person name="Drula E."/>
            <person name="Hage H."/>
            <person name="Chaduli D."/>
            <person name="Favel A."/>
            <person name="Grisel S."/>
            <person name="Henrissat B."/>
            <person name="Herpoel-Gimbert I."/>
            <person name="Ruiz-Duenas F.J."/>
            <person name="Chevret D."/>
            <person name="Hainaut M."/>
            <person name="Lin J."/>
            <person name="Wang M."/>
            <person name="Pangilinan J."/>
            <person name="Lipzen A."/>
            <person name="Lesage-Meessen L."/>
            <person name="Navarro D."/>
            <person name="Riley R."/>
            <person name="Grigoriev I.V."/>
            <person name="Zhou S."/>
            <person name="Raouche S."/>
            <person name="Rosso M.N."/>
        </authorList>
    </citation>
    <scope>NUCLEOTIDE SEQUENCE [LARGE SCALE GENOMIC DNA]</scope>
    <source>
        <strain evidence="2 3">BRFM 1820</strain>
    </source>
</reference>
<sequence>MFTKQLHRLPTEILLMIRDWIDPSDLRTHVCYYLSSKKVAALYDTEKDADEFWELACWLCGIGLTPADEGHKLWRDVAIQCIKQDGFCSLPGCGESLLCRNRCEMKQAIYHLDLDPLDVYIDMDRGVVFHVHPVLEKIRFTGGHGAPLMQDATFSGMDPASVKLPFFEWSSPCAVGDHPLLYRSFATFAPVTKIMLRPIAGRLLDGHRLSQMSALTVYDVLKTIHADLDRPLEVHNLLDYVMRHQNCLPEKMTESYVGPLRHLKTLRDLLSICPVNEYLHVADDDEHGPVFVALLVCMGDDELDLDSQVDRM</sequence>
<dbReference type="AlphaFoldDB" id="A0A371DNG3"/>
<name>A0A371DNG3_9APHY</name>
<gene>
    <name evidence="2" type="ORF">OH76DRAFT_1061222</name>
</gene>